<dbReference type="InterPro" id="IPR035940">
    <property type="entry name" value="CAP_sf"/>
</dbReference>
<dbReference type="EMBL" id="JBHUHZ010000002">
    <property type="protein sequence ID" value="MFD2163578.1"/>
    <property type="molecule type" value="Genomic_DNA"/>
</dbReference>
<evidence type="ECO:0000313" key="2">
    <source>
        <dbReference type="EMBL" id="MFD2163578.1"/>
    </source>
</evidence>
<evidence type="ECO:0000259" key="1">
    <source>
        <dbReference type="Pfam" id="PF00188"/>
    </source>
</evidence>
<dbReference type="PROSITE" id="PS51257">
    <property type="entry name" value="PROKAR_LIPOPROTEIN"/>
    <property type="match status" value="1"/>
</dbReference>
<gene>
    <name evidence="2" type="ORF">ACFSJU_14305</name>
</gene>
<comment type="caution">
    <text evidence="2">The sequence shown here is derived from an EMBL/GenBank/DDBJ whole genome shotgun (WGS) entry which is preliminary data.</text>
</comment>
<dbReference type="PANTHER" id="PTHR31157">
    <property type="entry name" value="SCP DOMAIN-CONTAINING PROTEIN"/>
    <property type="match status" value="1"/>
</dbReference>
<dbReference type="SUPFAM" id="SSF55797">
    <property type="entry name" value="PR-1-like"/>
    <property type="match status" value="1"/>
</dbReference>
<protein>
    <submittedName>
        <fullName evidence="2">CAP domain-containing protein</fullName>
    </submittedName>
</protein>
<dbReference type="PANTHER" id="PTHR31157:SF1">
    <property type="entry name" value="SCP DOMAIN-CONTAINING PROTEIN"/>
    <property type="match status" value="1"/>
</dbReference>
<name>A0ABW4ZNJ7_9SPHI</name>
<dbReference type="Pfam" id="PF00188">
    <property type="entry name" value="CAP"/>
    <property type="match status" value="1"/>
</dbReference>
<dbReference type="Proteomes" id="UP001597387">
    <property type="component" value="Unassembled WGS sequence"/>
</dbReference>
<dbReference type="Gene3D" id="3.40.33.10">
    <property type="entry name" value="CAP"/>
    <property type="match status" value="1"/>
</dbReference>
<dbReference type="RefSeq" id="WP_255900653.1">
    <property type="nucleotide sequence ID" value="NZ_JAFMZO010000002.1"/>
</dbReference>
<organism evidence="2 3">
    <name type="scientific">Paradesertivirga mongoliensis</name>
    <dbReference type="NCBI Taxonomy" id="2100740"/>
    <lineage>
        <taxon>Bacteria</taxon>
        <taxon>Pseudomonadati</taxon>
        <taxon>Bacteroidota</taxon>
        <taxon>Sphingobacteriia</taxon>
        <taxon>Sphingobacteriales</taxon>
        <taxon>Sphingobacteriaceae</taxon>
        <taxon>Paradesertivirga</taxon>
    </lineage>
</organism>
<feature type="domain" description="SCP" evidence="1">
    <location>
        <begin position="35"/>
        <end position="148"/>
    </location>
</feature>
<keyword evidence="3" id="KW-1185">Reference proteome</keyword>
<proteinExistence type="predicted"/>
<dbReference type="CDD" id="cd05379">
    <property type="entry name" value="CAP_bacterial"/>
    <property type="match status" value="1"/>
</dbReference>
<dbReference type="InterPro" id="IPR014044">
    <property type="entry name" value="CAP_dom"/>
</dbReference>
<accession>A0ABW4ZNJ7</accession>
<sequence length="157" mass="17327">MRNSDVLLFVVAIFLFISCKKDNDMPEGKVEITMLDTVNKLRAAGCICGEDIMPQVPVLKWNVQLADAAAAHARDMYNRNYFEHVSPEGTSAFQRAAAVGYEGTTVLENIGRGYKNTAAVISAWKASESHCKAMMDPVVMEMGAYSYGGFWVQEFGK</sequence>
<evidence type="ECO:0000313" key="3">
    <source>
        <dbReference type="Proteomes" id="UP001597387"/>
    </source>
</evidence>
<reference evidence="3" key="1">
    <citation type="journal article" date="2019" name="Int. J. Syst. Evol. Microbiol.">
        <title>The Global Catalogue of Microorganisms (GCM) 10K type strain sequencing project: providing services to taxonomists for standard genome sequencing and annotation.</title>
        <authorList>
            <consortium name="The Broad Institute Genomics Platform"/>
            <consortium name="The Broad Institute Genome Sequencing Center for Infectious Disease"/>
            <person name="Wu L."/>
            <person name="Ma J."/>
        </authorList>
    </citation>
    <scope>NUCLEOTIDE SEQUENCE [LARGE SCALE GENOMIC DNA]</scope>
    <source>
        <strain evidence="3">KCTC 42217</strain>
    </source>
</reference>